<gene>
    <name evidence="3" type="ORF">LS73_008635</name>
    <name evidence="2" type="ORF">NCTC12714_00316</name>
</gene>
<evidence type="ECO:0000313" key="4">
    <source>
        <dbReference type="Proteomes" id="UP000029922"/>
    </source>
</evidence>
<protein>
    <submittedName>
        <fullName evidence="3">DUF45 domain-containing protein</fullName>
    </submittedName>
    <submittedName>
        <fullName evidence="2">Metalloprotease</fullName>
    </submittedName>
</protein>
<dbReference type="InterPro" id="IPR002725">
    <property type="entry name" value="YgjP-like_metallopeptidase"/>
</dbReference>
<dbReference type="Pfam" id="PF01863">
    <property type="entry name" value="YgjP-like"/>
    <property type="match status" value="1"/>
</dbReference>
<keyword evidence="2" id="KW-0378">Hydrolase</keyword>
<evidence type="ECO:0000259" key="1">
    <source>
        <dbReference type="Pfam" id="PF01863"/>
    </source>
</evidence>
<reference evidence="2 5" key="2">
    <citation type="submission" date="2018-06" db="EMBL/GenBank/DDBJ databases">
        <authorList>
            <consortium name="Pathogen Informatics"/>
            <person name="Doyle S."/>
        </authorList>
    </citation>
    <scope>NUCLEOTIDE SEQUENCE [LARGE SCALE GENOMIC DNA]</scope>
    <source>
        <strain evidence="2 5">NCTC12714</strain>
    </source>
</reference>
<sequence length="224" mass="26892">MQEFLGFQFEILSKPHNKNSYIKITKEGKLVFSYPSRFPNKLYNAKQYIMQNQDYIRKNYQDFFQKKNARQKNLQKYVTTYLHKYPNSLIIFDKAYEVDGLSIEILSKILYDKSYKLLCEMADIMKLGFDGLSISYANSYLGQCRNRYIKIDYRNVLSPEHLLRYLVIHELSHIRYANHSSKFWNEVGKFYNEYKIAKKEIKILATNHAEVLRHYNLLPKSYKN</sequence>
<evidence type="ECO:0000313" key="3">
    <source>
        <dbReference type="EMBL" id="TLD98583.1"/>
    </source>
</evidence>
<dbReference type="EMBL" id="JRPD02000027">
    <property type="protein sequence ID" value="TLD98583.1"/>
    <property type="molecule type" value="Genomic_DNA"/>
</dbReference>
<dbReference type="RefSeq" id="WP_034559484.1">
    <property type="nucleotide sequence ID" value="NZ_FZML01000018.1"/>
</dbReference>
<evidence type="ECO:0000313" key="2">
    <source>
        <dbReference type="EMBL" id="STQ85531.1"/>
    </source>
</evidence>
<keyword evidence="2" id="KW-0645">Protease</keyword>
<dbReference type="EMBL" id="UGJE01000002">
    <property type="protein sequence ID" value="STQ85531.1"/>
    <property type="molecule type" value="Genomic_DNA"/>
</dbReference>
<feature type="domain" description="YgjP-like metallopeptidase" evidence="1">
    <location>
        <begin position="112"/>
        <end position="202"/>
    </location>
</feature>
<organism evidence="2 5">
    <name type="scientific">Helicobacter muridarum</name>
    <dbReference type="NCBI Taxonomy" id="216"/>
    <lineage>
        <taxon>Bacteria</taxon>
        <taxon>Pseudomonadati</taxon>
        <taxon>Campylobacterota</taxon>
        <taxon>Epsilonproteobacteria</taxon>
        <taxon>Campylobacterales</taxon>
        <taxon>Helicobacteraceae</taxon>
        <taxon>Helicobacter</taxon>
    </lineage>
</organism>
<dbReference type="Gene3D" id="3.30.2010.10">
    <property type="entry name" value="Metalloproteases ('zincins'), catalytic domain"/>
    <property type="match status" value="1"/>
</dbReference>
<proteinExistence type="predicted"/>
<dbReference type="GO" id="GO:0006508">
    <property type="term" value="P:proteolysis"/>
    <property type="evidence" value="ECO:0007669"/>
    <property type="project" value="UniProtKB-KW"/>
</dbReference>
<dbReference type="Proteomes" id="UP000255139">
    <property type="component" value="Unassembled WGS sequence"/>
</dbReference>
<reference evidence="3 4" key="1">
    <citation type="journal article" date="2014" name="Genome Announc.">
        <title>Draft genome sequences of eight enterohepatic helicobacter species isolated from both laboratory and wild rodents.</title>
        <authorList>
            <person name="Sheh A."/>
            <person name="Shen Z."/>
            <person name="Fox J.G."/>
        </authorList>
    </citation>
    <scope>NUCLEOTIDE SEQUENCE [LARGE SCALE GENOMIC DNA]</scope>
    <source>
        <strain evidence="3 4">ST1</strain>
    </source>
</reference>
<name>A0A099TVB5_9HELI</name>
<dbReference type="PANTHER" id="PTHR30399:SF1">
    <property type="entry name" value="UTP PYROPHOSPHATASE"/>
    <property type="match status" value="1"/>
</dbReference>
<keyword evidence="5" id="KW-1185">Reference proteome</keyword>
<dbReference type="InterPro" id="IPR053136">
    <property type="entry name" value="UTP_pyrophosphatase-like"/>
</dbReference>
<accession>A0A099TVB5</accession>
<dbReference type="PANTHER" id="PTHR30399">
    <property type="entry name" value="UNCHARACTERIZED PROTEIN YGJP"/>
    <property type="match status" value="1"/>
</dbReference>
<dbReference type="AlphaFoldDB" id="A0A099TVB5"/>
<evidence type="ECO:0000313" key="5">
    <source>
        <dbReference type="Proteomes" id="UP000255139"/>
    </source>
</evidence>
<keyword evidence="2" id="KW-0482">Metalloprotease</keyword>
<dbReference type="CDD" id="cd07344">
    <property type="entry name" value="M48_yhfN_like"/>
    <property type="match status" value="1"/>
</dbReference>
<dbReference type="Proteomes" id="UP000029922">
    <property type="component" value="Unassembled WGS sequence"/>
</dbReference>
<dbReference type="OrthoDB" id="5321643at2"/>
<dbReference type="GO" id="GO:0008237">
    <property type="term" value="F:metallopeptidase activity"/>
    <property type="evidence" value="ECO:0007669"/>
    <property type="project" value="UniProtKB-KW"/>
</dbReference>